<feature type="domain" description="HPr" evidence="3">
    <location>
        <begin position="4"/>
        <end position="92"/>
    </location>
</feature>
<name>C7LYM1_ACIFD</name>
<dbReference type="PROSITE" id="PS51350">
    <property type="entry name" value="PTS_HPR_DOM"/>
    <property type="match status" value="1"/>
</dbReference>
<evidence type="ECO:0000256" key="2">
    <source>
        <dbReference type="ARBA" id="ARBA00020422"/>
    </source>
</evidence>
<dbReference type="SUPFAM" id="SSF55594">
    <property type="entry name" value="HPr-like"/>
    <property type="match status" value="1"/>
</dbReference>
<dbReference type="Proteomes" id="UP000000771">
    <property type="component" value="Chromosome"/>
</dbReference>
<dbReference type="RefSeq" id="WP_015798318.1">
    <property type="nucleotide sequence ID" value="NC_013124.1"/>
</dbReference>
<evidence type="ECO:0000313" key="4">
    <source>
        <dbReference type="EMBL" id="ACU53829.1"/>
    </source>
</evidence>
<evidence type="ECO:0000313" key="5">
    <source>
        <dbReference type="Proteomes" id="UP000000771"/>
    </source>
</evidence>
<accession>C7LYM1</accession>
<dbReference type="EMBL" id="CP001631">
    <property type="protein sequence ID" value="ACU53829.1"/>
    <property type="molecule type" value="Genomic_DNA"/>
</dbReference>
<gene>
    <name evidence="4" type="ordered locus">Afer_0884</name>
</gene>
<dbReference type="STRING" id="525909.Afer_0884"/>
<reference evidence="4 5" key="1">
    <citation type="journal article" date="2009" name="Stand. Genomic Sci.">
        <title>Complete genome sequence of Acidimicrobium ferrooxidans type strain (ICP).</title>
        <authorList>
            <person name="Clum A."/>
            <person name="Nolan M."/>
            <person name="Lang E."/>
            <person name="Glavina Del Rio T."/>
            <person name="Tice H."/>
            <person name="Copeland A."/>
            <person name="Cheng J.F."/>
            <person name="Lucas S."/>
            <person name="Chen F."/>
            <person name="Bruce D."/>
            <person name="Goodwin L."/>
            <person name="Pitluck S."/>
            <person name="Ivanova N."/>
            <person name="Mavrommatis K."/>
            <person name="Mikhailova N."/>
            <person name="Pati A."/>
            <person name="Chen A."/>
            <person name="Palaniappan K."/>
            <person name="Goker M."/>
            <person name="Spring S."/>
            <person name="Land M."/>
            <person name="Hauser L."/>
            <person name="Chang Y.J."/>
            <person name="Jeffries C.C."/>
            <person name="Chain P."/>
            <person name="Bristow J."/>
            <person name="Eisen J.A."/>
            <person name="Markowitz V."/>
            <person name="Hugenholtz P."/>
            <person name="Kyrpides N.C."/>
            <person name="Klenk H.P."/>
            <person name="Lapidus A."/>
        </authorList>
    </citation>
    <scope>NUCLEOTIDE SEQUENCE [LARGE SCALE GENOMIC DNA]</scope>
    <source>
        <strain evidence="5">DSM 10331 / JCM 15462 / NBRC 103882 / ICP</strain>
    </source>
</reference>
<dbReference type="HOGENOM" id="CLU_2217280_0_0_11"/>
<evidence type="ECO:0000256" key="1">
    <source>
        <dbReference type="ARBA" id="ARBA00003681"/>
    </source>
</evidence>
<dbReference type="Pfam" id="PF00381">
    <property type="entry name" value="PTS-HPr"/>
    <property type="match status" value="1"/>
</dbReference>
<keyword evidence="5" id="KW-1185">Reference proteome</keyword>
<dbReference type="InterPro" id="IPR001020">
    <property type="entry name" value="PTS_HPr_His_P_site"/>
</dbReference>
<dbReference type="InterPro" id="IPR000032">
    <property type="entry name" value="HPr-like"/>
</dbReference>
<dbReference type="OrthoDB" id="9809047at2"/>
<proteinExistence type="predicted"/>
<comment type="function">
    <text evidence="1">General (non sugar-specific) component of the phosphoenolpyruvate-dependent sugar phosphotransferase system (sugar PTS). This major carbohydrate active-transport system catalyzes the phosphorylation of incoming sugar substrates concomitantly with their translocation across the cell membrane. The phosphoryl group from phosphoenolpyruvate (PEP) is transferred to the phosphoryl carrier protein HPr by enzyme I. Phospho-HPr then transfers it to the PTS EIIA domain.</text>
</comment>
<evidence type="ECO:0000259" key="3">
    <source>
        <dbReference type="PROSITE" id="PS51350"/>
    </source>
</evidence>
<dbReference type="InterPro" id="IPR035895">
    <property type="entry name" value="HPr-like_sf"/>
</dbReference>
<dbReference type="AlphaFoldDB" id="C7LYM1"/>
<sequence length="106" mass="10455">MSDVVRRQLIVIDPLGLHARAAAAVVAALGPIAGVVIRAGERAVPATSVLALMGLGIEAGDVIVIEGPVEAEGAIAEALATISAVAQPVVEGPSDDEGHQGQSSSS</sequence>
<dbReference type="Gene3D" id="3.30.1340.10">
    <property type="entry name" value="HPr-like"/>
    <property type="match status" value="1"/>
</dbReference>
<dbReference type="PROSITE" id="PS00369">
    <property type="entry name" value="PTS_HPR_HIS"/>
    <property type="match status" value="1"/>
</dbReference>
<dbReference type="GO" id="GO:0016740">
    <property type="term" value="F:transferase activity"/>
    <property type="evidence" value="ECO:0007669"/>
    <property type="project" value="UniProtKB-KW"/>
</dbReference>
<protein>
    <recommendedName>
        <fullName evidence="2">Phosphocarrier protein HPr</fullName>
    </recommendedName>
</protein>
<keyword evidence="4" id="KW-0808">Transferase</keyword>
<dbReference type="KEGG" id="afo:Afer_0884"/>
<organism evidence="4 5">
    <name type="scientific">Acidimicrobium ferrooxidans (strain DSM 10331 / JCM 15462 / NBRC 103882 / ICP)</name>
    <dbReference type="NCBI Taxonomy" id="525909"/>
    <lineage>
        <taxon>Bacteria</taxon>
        <taxon>Bacillati</taxon>
        <taxon>Actinomycetota</taxon>
        <taxon>Acidimicrobiia</taxon>
        <taxon>Acidimicrobiales</taxon>
        <taxon>Acidimicrobiaceae</taxon>
        <taxon>Acidimicrobium</taxon>
    </lineage>
</organism>